<comment type="caution">
    <text evidence="2">The sequence shown here is derived from an EMBL/GenBank/DDBJ whole genome shotgun (WGS) entry which is preliminary data.</text>
</comment>
<evidence type="ECO:0000256" key="1">
    <source>
        <dbReference type="SAM" id="MobiDB-lite"/>
    </source>
</evidence>
<protein>
    <submittedName>
        <fullName evidence="2">Uncharacterized protein</fullName>
    </submittedName>
</protein>
<name>A0A0A0B992_9CELL</name>
<evidence type="ECO:0000313" key="3">
    <source>
        <dbReference type="Proteomes" id="UP000029833"/>
    </source>
</evidence>
<feature type="region of interest" description="Disordered" evidence="1">
    <location>
        <begin position="65"/>
        <end position="85"/>
    </location>
</feature>
<sequence length="85" mass="8910">MRNSSTVRRSVPATTSSGRTKFSVEPIAPRSAAYPGRDWVVTTPGAAGSSRATSCHSGRKAISCMRSTTSRPLTSALAPSTPERT</sequence>
<feature type="region of interest" description="Disordered" evidence="1">
    <location>
        <begin position="1"/>
        <end position="24"/>
    </location>
</feature>
<gene>
    <name evidence="2" type="ORF">Q760_04080</name>
</gene>
<evidence type="ECO:0000313" key="2">
    <source>
        <dbReference type="EMBL" id="KGM03420.1"/>
    </source>
</evidence>
<keyword evidence="3" id="KW-1185">Reference proteome</keyword>
<dbReference type="EMBL" id="AXNT01000014">
    <property type="protein sequence ID" value="KGM03420.1"/>
    <property type="molecule type" value="Genomic_DNA"/>
</dbReference>
<organism evidence="2 3">
    <name type="scientific">Cellulomonas cellasea DSM 20118</name>
    <dbReference type="NCBI Taxonomy" id="1408250"/>
    <lineage>
        <taxon>Bacteria</taxon>
        <taxon>Bacillati</taxon>
        <taxon>Actinomycetota</taxon>
        <taxon>Actinomycetes</taxon>
        <taxon>Micrococcales</taxon>
        <taxon>Cellulomonadaceae</taxon>
        <taxon>Cellulomonas</taxon>
    </lineage>
</organism>
<feature type="compositionally biased region" description="Polar residues" evidence="1">
    <location>
        <begin position="1"/>
        <end position="20"/>
    </location>
</feature>
<reference evidence="2 3" key="1">
    <citation type="submission" date="2013-10" db="EMBL/GenBank/DDBJ databases">
        <authorList>
            <person name="Wang G."/>
            <person name="Zhuang W."/>
        </authorList>
    </citation>
    <scope>NUCLEOTIDE SEQUENCE [LARGE SCALE GENOMIC DNA]</scope>
    <source>
        <strain evidence="2 3">DSM 20118</strain>
    </source>
</reference>
<dbReference type="STRING" id="1408250.Q760_04080"/>
<proteinExistence type="predicted"/>
<accession>A0A0A0B992</accession>
<dbReference type="AlphaFoldDB" id="A0A0A0B992"/>
<dbReference type="Proteomes" id="UP000029833">
    <property type="component" value="Unassembled WGS sequence"/>
</dbReference>